<evidence type="ECO:0000256" key="1">
    <source>
        <dbReference type="SAM" id="MobiDB-lite"/>
    </source>
</evidence>
<name>W6QRE8_PENRF</name>
<proteinExistence type="predicted"/>
<protein>
    <submittedName>
        <fullName evidence="2">Uncharacterized protein</fullName>
    </submittedName>
</protein>
<evidence type="ECO:0000313" key="2">
    <source>
        <dbReference type="EMBL" id="CDM36634.1"/>
    </source>
</evidence>
<dbReference type="EMBL" id="HG792019">
    <property type="protein sequence ID" value="CDM36634.1"/>
    <property type="molecule type" value="Genomic_DNA"/>
</dbReference>
<sequence>MMIKASHSSRMTKELRGFGNLSLLVCEDCCCDPSASVCLSSDCVCLFDHHWITDLRHHSFGTARPSPTILRAVSGIEPEDTAPAEEFGQKTTDNRAQRRRNHNTCSHRPDIFPTLCCCRNVRYNTISKGHGAAAPCALETAEDNQRRETVL</sequence>
<dbReference type="AlphaFoldDB" id="W6QRE8"/>
<evidence type="ECO:0000313" key="3">
    <source>
        <dbReference type="Proteomes" id="UP000030686"/>
    </source>
</evidence>
<accession>W6QRE8</accession>
<organism evidence="2 3">
    <name type="scientific">Penicillium roqueforti (strain FM164)</name>
    <dbReference type="NCBI Taxonomy" id="1365484"/>
    <lineage>
        <taxon>Eukaryota</taxon>
        <taxon>Fungi</taxon>
        <taxon>Dikarya</taxon>
        <taxon>Ascomycota</taxon>
        <taxon>Pezizomycotina</taxon>
        <taxon>Eurotiomycetes</taxon>
        <taxon>Eurotiomycetidae</taxon>
        <taxon>Eurotiales</taxon>
        <taxon>Aspergillaceae</taxon>
        <taxon>Penicillium</taxon>
    </lineage>
</organism>
<reference evidence="2" key="1">
    <citation type="journal article" date="2014" name="Nat. Commun.">
        <title>Multiple recent horizontal transfers of a large genomic region in cheese making fungi.</title>
        <authorList>
            <person name="Cheeseman K."/>
            <person name="Ropars J."/>
            <person name="Renault P."/>
            <person name="Dupont J."/>
            <person name="Gouzy J."/>
            <person name="Branca A."/>
            <person name="Abraham A.L."/>
            <person name="Ceppi M."/>
            <person name="Conseiller E."/>
            <person name="Debuchy R."/>
            <person name="Malagnac F."/>
            <person name="Goarin A."/>
            <person name="Silar P."/>
            <person name="Lacoste S."/>
            <person name="Sallet E."/>
            <person name="Bensimon A."/>
            <person name="Giraud T."/>
            <person name="Brygoo Y."/>
        </authorList>
    </citation>
    <scope>NUCLEOTIDE SEQUENCE [LARGE SCALE GENOMIC DNA]</scope>
    <source>
        <strain evidence="2">FM164</strain>
    </source>
</reference>
<keyword evidence="3" id="KW-1185">Reference proteome</keyword>
<dbReference type="Proteomes" id="UP000030686">
    <property type="component" value="Unassembled WGS sequence"/>
</dbReference>
<feature type="region of interest" description="Disordered" evidence="1">
    <location>
        <begin position="81"/>
        <end position="103"/>
    </location>
</feature>
<gene>
    <name evidence="2" type="ORF">PROQFM164_S05g000467</name>
</gene>